<evidence type="ECO:0000256" key="1">
    <source>
        <dbReference type="SAM" id="SignalP"/>
    </source>
</evidence>
<sequence>MRIVLVLLATAFLVSAVPIAVSTRQEPGVPDVDREIAEDGHIPVLANGLWDEISESGVPTFAELGF</sequence>
<reference evidence="2 3" key="1">
    <citation type="submission" date="2018-12" db="EMBL/GenBank/DDBJ databases">
        <title>Draft genome sequence of Xylaria grammica IHI A82.</title>
        <authorList>
            <person name="Buettner E."/>
            <person name="Kellner H."/>
        </authorList>
    </citation>
    <scope>NUCLEOTIDE SEQUENCE [LARGE SCALE GENOMIC DNA]</scope>
    <source>
        <strain evidence="2 3">IHI A82</strain>
    </source>
</reference>
<dbReference type="Proteomes" id="UP000286045">
    <property type="component" value="Unassembled WGS sequence"/>
</dbReference>
<gene>
    <name evidence="2" type="ORF">EKO27_g5923</name>
</gene>
<evidence type="ECO:0000313" key="3">
    <source>
        <dbReference type="Proteomes" id="UP000286045"/>
    </source>
</evidence>
<accession>A0A439D452</accession>
<organism evidence="2 3">
    <name type="scientific">Xylaria grammica</name>
    <dbReference type="NCBI Taxonomy" id="363999"/>
    <lineage>
        <taxon>Eukaryota</taxon>
        <taxon>Fungi</taxon>
        <taxon>Dikarya</taxon>
        <taxon>Ascomycota</taxon>
        <taxon>Pezizomycotina</taxon>
        <taxon>Sordariomycetes</taxon>
        <taxon>Xylariomycetidae</taxon>
        <taxon>Xylariales</taxon>
        <taxon>Xylariaceae</taxon>
        <taxon>Xylaria</taxon>
    </lineage>
</organism>
<keyword evidence="3" id="KW-1185">Reference proteome</keyword>
<dbReference type="AlphaFoldDB" id="A0A439D452"/>
<comment type="caution">
    <text evidence="2">The sequence shown here is derived from an EMBL/GenBank/DDBJ whole genome shotgun (WGS) entry which is preliminary data.</text>
</comment>
<feature type="signal peptide" evidence="1">
    <location>
        <begin position="1"/>
        <end position="16"/>
    </location>
</feature>
<protein>
    <submittedName>
        <fullName evidence="2">Uncharacterized protein</fullName>
    </submittedName>
</protein>
<dbReference type="EMBL" id="RYZI01000165">
    <property type="protein sequence ID" value="RWA09185.1"/>
    <property type="molecule type" value="Genomic_DNA"/>
</dbReference>
<name>A0A439D452_9PEZI</name>
<evidence type="ECO:0000313" key="2">
    <source>
        <dbReference type="EMBL" id="RWA09185.1"/>
    </source>
</evidence>
<feature type="chain" id="PRO_5019531955" evidence="1">
    <location>
        <begin position="17"/>
        <end position="66"/>
    </location>
</feature>
<proteinExistence type="predicted"/>
<keyword evidence="1" id="KW-0732">Signal</keyword>